<dbReference type="PROSITE" id="PS50005">
    <property type="entry name" value="TPR"/>
    <property type="match status" value="3"/>
</dbReference>
<dbReference type="PROSITE" id="PS51257">
    <property type="entry name" value="PROKAR_LIPOPROTEIN"/>
    <property type="match status" value="1"/>
</dbReference>
<dbReference type="Proteomes" id="UP000198500">
    <property type="component" value="Unassembled WGS sequence"/>
</dbReference>
<keyword evidence="1" id="KW-0802">TPR repeat</keyword>
<feature type="repeat" description="TPR" evidence="1">
    <location>
        <begin position="150"/>
        <end position="183"/>
    </location>
</feature>
<name>A0A1H2ZMV5_9GAMM</name>
<dbReference type="Gene3D" id="1.25.40.10">
    <property type="entry name" value="Tetratricopeptide repeat domain"/>
    <property type="match status" value="1"/>
</dbReference>
<feature type="compositionally biased region" description="Basic and acidic residues" evidence="2">
    <location>
        <begin position="217"/>
        <end position="248"/>
    </location>
</feature>
<dbReference type="AlphaFoldDB" id="A0A1H2ZMV5"/>
<dbReference type="InterPro" id="IPR019734">
    <property type="entry name" value="TPR_rpt"/>
</dbReference>
<proteinExistence type="predicted"/>
<organism evidence="3 4">
    <name type="scientific">Aidingimonas halophila</name>
    <dbReference type="NCBI Taxonomy" id="574349"/>
    <lineage>
        <taxon>Bacteria</taxon>
        <taxon>Pseudomonadati</taxon>
        <taxon>Pseudomonadota</taxon>
        <taxon>Gammaproteobacteria</taxon>
        <taxon>Oceanospirillales</taxon>
        <taxon>Halomonadaceae</taxon>
        <taxon>Aidingimonas</taxon>
    </lineage>
</organism>
<feature type="repeat" description="TPR" evidence="1">
    <location>
        <begin position="80"/>
        <end position="113"/>
    </location>
</feature>
<dbReference type="InterPro" id="IPR011990">
    <property type="entry name" value="TPR-like_helical_dom_sf"/>
</dbReference>
<dbReference type="SUPFAM" id="SSF48452">
    <property type="entry name" value="TPR-like"/>
    <property type="match status" value="1"/>
</dbReference>
<evidence type="ECO:0000313" key="3">
    <source>
        <dbReference type="EMBL" id="SDX18737.1"/>
    </source>
</evidence>
<dbReference type="SMART" id="SM00028">
    <property type="entry name" value="TPR"/>
    <property type="match status" value="3"/>
</dbReference>
<feature type="repeat" description="TPR" evidence="1">
    <location>
        <begin position="46"/>
        <end position="79"/>
    </location>
</feature>
<feature type="region of interest" description="Disordered" evidence="2">
    <location>
        <begin position="217"/>
        <end position="257"/>
    </location>
</feature>
<sequence length="257" mass="28171">MIGRQGLPGYSAFPASLVALLSMAWLSGCASHSSSGSPYDAGLQPAEAYTRLGVAYLAQHSNRRAMQALDHALDLAPNDPEALQAIAIGYQRQGENQLAEQHFQRALEVDSHYTRARNNLAAFLYEQGRIAEACRQLERASTDTDYAGRARLFANLGKCQHELGEIDEARRSLARAQSIDPGLATSYRLLARLEQAQGNHEQAAMQRQRYIQLTGRDPDIGVEHSDGTADIDTGNKEHAALSSHENRSRQTIQGDSE</sequence>
<protein>
    <submittedName>
        <fullName evidence="3">Type IV pilus assembly protein PilF</fullName>
    </submittedName>
</protein>
<reference evidence="3 4" key="1">
    <citation type="submission" date="2016-10" db="EMBL/GenBank/DDBJ databases">
        <authorList>
            <person name="de Groot N.N."/>
        </authorList>
    </citation>
    <scope>NUCLEOTIDE SEQUENCE [LARGE SCALE GENOMIC DNA]</scope>
    <source>
        <strain evidence="3 4">DSM 19219</strain>
    </source>
</reference>
<dbReference type="PANTHER" id="PTHR12558">
    <property type="entry name" value="CELL DIVISION CYCLE 16,23,27"/>
    <property type="match status" value="1"/>
</dbReference>
<evidence type="ECO:0000313" key="4">
    <source>
        <dbReference type="Proteomes" id="UP000198500"/>
    </source>
</evidence>
<evidence type="ECO:0000256" key="1">
    <source>
        <dbReference type="PROSITE-ProRule" id="PRU00339"/>
    </source>
</evidence>
<gene>
    <name evidence="3" type="ORF">SAMN05443545_104198</name>
</gene>
<accession>A0A1H2ZMV5</accession>
<dbReference type="PANTHER" id="PTHR12558:SF13">
    <property type="entry name" value="CELL DIVISION CYCLE PROTEIN 27 HOMOLOG"/>
    <property type="match status" value="1"/>
</dbReference>
<dbReference type="Pfam" id="PF14559">
    <property type="entry name" value="TPR_19"/>
    <property type="match status" value="1"/>
</dbReference>
<dbReference type="PROSITE" id="PS50293">
    <property type="entry name" value="TPR_REGION"/>
    <property type="match status" value="1"/>
</dbReference>
<keyword evidence="4" id="KW-1185">Reference proteome</keyword>
<dbReference type="OrthoDB" id="129043at2"/>
<dbReference type="EMBL" id="FNNI01000004">
    <property type="protein sequence ID" value="SDX18737.1"/>
    <property type="molecule type" value="Genomic_DNA"/>
</dbReference>
<dbReference type="STRING" id="574349.SAMN05443545_104198"/>
<evidence type="ECO:0000256" key="2">
    <source>
        <dbReference type="SAM" id="MobiDB-lite"/>
    </source>
</evidence>
<dbReference type="Pfam" id="PF13181">
    <property type="entry name" value="TPR_8"/>
    <property type="match status" value="2"/>
</dbReference>